<dbReference type="EMBL" id="ABIY02000098">
    <property type="protein sequence ID" value="EDV00270.1"/>
    <property type="molecule type" value="Genomic_DNA"/>
</dbReference>
<reference evidence="1 2" key="1">
    <citation type="submission" date="2008-04" db="EMBL/GenBank/DDBJ databases">
        <title>Draft genome sequence of Bacteroides coprocola (DSM 17136).</title>
        <authorList>
            <person name="Sudarsanam P."/>
            <person name="Ley R."/>
            <person name="Guruge J."/>
            <person name="Turnbaugh P.J."/>
            <person name="Mahowald M."/>
            <person name="Liep D."/>
            <person name="Gordon J."/>
        </authorList>
    </citation>
    <scope>NUCLEOTIDE SEQUENCE [LARGE SCALE GENOMIC DNA]</scope>
    <source>
        <strain evidence="1 2">DSM 17136</strain>
    </source>
</reference>
<organism evidence="1 2">
    <name type="scientific">Phocaeicola coprocola DSM 17136</name>
    <dbReference type="NCBI Taxonomy" id="470145"/>
    <lineage>
        <taxon>Bacteria</taxon>
        <taxon>Pseudomonadati</taxon>
        <taxon>Bacteroidota</taxon>
        <taxon>Bacteroidia</taxon>
        <taxon>Bacteroidales</taxon>
        <taxon>Bacteroidaceae</taxon>
        <taxon>Phocaeicola</taxon>
    </lineage>
</organism>
<sequence length="39" mass="4661">QEIYAQENGKTTTNRRKYPILTSLHLYSIFRNFASEKIE</sequence>
<dbReference type="Proteomes" id="UP000003146">
    <property type="component" value="Unassembled WGS sequence"/>
</dbReference>
<proteinExistence type="predicted"/>
<dbReference type="AlphaFoldDB" id="B3JL96"/>
<name>B3JL96_9BACT</name>
<reference evidence="1 2" key="2">
    <citation type="submission" date="2008-04" db="EMBL/GenBank/DDBJ databases">
        <authorList>
            <person name="Fulton L."/>
            <person name="Clifton S."/>
            <person name="Fulton B."/>
            <person name="Xu J."/>
            <person name="Minx P."/>
            <person name="Pepin K.H."/>
            <person name="Johnson M."/>
            <person name="Thiruvilangam P."/>
            <person name="Bhonagiri V."/>
            <person name="Nash W.E."/>
            <person name="Mardis E.R."/>
            <person name="Wilson R.K."/>
        </authorList>
    </citation>
    <scope>NUCLEOTIDE SEQUENCE [LARGE SCALE GENOMIC DNA]</scope>
    <source>
        <strain evidence="1 2">DSM 17136</strain>
    </source>
</reference>
<dbReference type="HOGENOM" id="CLU_3321277_0_0_10"/>
<comment type="caution">
    <text evidence="1">The sequence shown here is derived from an EMBL/GenBank/DDBJ whole genome shotgun (WGS) entry which is preliminary data.</text>
</comment>
<evidence type="ECO:0000313" key="1">
    <source>
        <dbReference type="EMBL" id="EDV00270.1"/>
    </source>
</evidence>
<protein>
    <submittedName>
        <fullName evidence="1">Uncharacterized protein</fullName>
    </submittedName>
</protein>
<evidence type="ECO:0000313" key="2">
    <source>
        <dbReference type="Proteomes" id="UP000003146"/>
    </source>
</evidence>
<feature type="non-terminal residue" evidence="1">
    <location>
        <position position="1"/>
    </location>
</feature>
<accession>B3JL96</accession>
<gene>
    <name evidence="1" type="ORF">BACCOP_02751</name>
</gene>